<dbReference type="AlphaFoldDB" id="A0AAD8HE58"/>
<gene>
    <name evidence="4" type="ORF">POM88_040149</name>
</gene>
<dbReference type="Gene3D" id="1.25.10.10">
    <property type="entry name" value="Leucine-rich Repeat Variant"/>
    <property type="match status" value="2"/>
</dbReference>
<dbReference type="InterPro" id="IPR032675">
    <property type="entry name" value="LRR_dom_sf"/>
</dbReference>
<dbReference type="PROSITE" id="PS50176">
    <property type="entry name" value="ARM_REPEAT"/>
    <property type="match status" value="2"/>
</dbReference>
<feature type="domain" description="F-box" evidence="3">
    <location>
        <begin position="13"/>
        <end position="59"/>
    </location>
</feature>
<dbReference type="InterPro" id="IPR016024">
    <property type="entry name" value="ARM-type_fold"/>
</dbReference>
<keyword evidence="1" id="KW-0677">Repeat</keyword>
<evidence type="ECO:0000259" key="3">
    <source>
        <dbReference type="PROSITE" id="PS50181"/>
    </source>
</evidence>
<dbReference type="Proteomes" id="UP001237642">
    <property type="component" value="Unassembled WGS sequence"/>
</dbReference>
<dbReference type="PROSITE" id="PS50181">
    <property type="entry name" value="FBOX"/>
    <property type="match status" value="1"/>
</dbReference>
<dbReference type="InterPro" id="IPR006553">
    <property type="entry name" value="Leu-rich_rpt_Cys-con_subtyp"/>
</dbReference>
<accession>A0AAD8HE58</accession>
<dbReference type="SMART" id="SM00256">
    <property type="entry name" value="FBOX"/>
    <property type="match status" value="1"/>
</dbReference>
<evidence type="ECO:0000256" key="2">
    <source>
        <dbReference type="PROSITE-ProRule" id="PRU00259"/>
    </source>
</evidence>
<organism evidence="4 5">
    <name type="scientific">Heracleum sosnowskyi</name>
    <dbReference type="NCBI Taxonomy" id="360622"/>
    <lineage>
        <taxon>Eukaryota</taxon>
        <taxon>Viridiplantae</taxon>
        <taxon>Streptophyta</taxon>
        <taxon>Embryophyta</taxon>
        <taxon>Tracheophyta</taxon>
        <taxon>Spermatophyta</taxon>
        <taxon>Magnoliopsida</taxon>
        <taxon>eudicotyledons</taxon>
        <taxon>Gunneridae</taxon>
        <taxon>Pentapetalae</taxon>
        <taxon>asterids</taxon>
        <taxon>campanulids</taxon>
        <taxon>Apiales</taxon>
        <taxon>Apiaceae</taxon>
        <taxon>Apioideae</taxon>
        <taxon>apioid superclade</taxon>
        <taxon>Tordylieae</taxon>
        <taxon>Tordyliinae</taxon>
        <taxon>Heracleum</taxon>
    </lineage>
</organism>
<keyword evidence="5" id="KW-1185">Reference proteome</keyword>
<dbReference type="PANTHER" id="PTHR46976:SF1">
    <property type="entry name" value="PROTEIN ARABIDILLO 1"/>
    <property type="match status" value="1"/>
</dbReference>
<feature type="repeat" description="ARM" evidence="2">
    <location>
        <begin position="486"/>
        <end position="535"/>
    </location>
</feature>
<feature type="repeat" description="ARM" evidence="2">
    <location>
        <begin position="578"/>
        <end position="620"/>
    </location>
</feature>
<dbReference type="InterPro" id="IPR000225">
    <property type="entry name" value="Armadillo"/>
</dbReference>
<dbReference type="InterPro" id="IPR001810">
    <property type="entry name" value="F-box_dom"/>
</dbReference>
<reference evidence="4" key="2">
    <citation type="submission" date="2023-05" db="EMBL/GenBank/DDBJ databases">
        <authorList>
            <person name="Schelkunov M.I."/>
        </authorList>
    </citation>
    <scope>NUCLEOTIDE SEQUENCE</scope>
    <source>
        <strain evidence="4">Hsosn_3</strain>
        <tissue evidence="4">Leaf</tissue>
    </source>
</reference>
<protein>
    <submittedName>
        <fullName evidence="4">Arm domain-containing protein/F-box-like domain-containing protein</fullName>
    </submittedName>
</protein>
<sequence length="898" mass="97940">MSQRACKKLLRTGNKMVDLPDDVVFEFFSRLNYQDRANFSETCSCLRLLGRSQRLWQSLDLRLHKFDVNAAKQLASRCVGLRKVQFRGVESANALIDLRARDLKEISGIYCSDMSDGTLIQIASNHEALEILQLGPNNFESIEITSDAIKEVAGCCSKLKKLRLSGIRYVDGVAINALARYCRNLTEINFVDCLNIDMKTLGNVLSLRFLSVAGSLNINWVLASEYLSTLPHLKCLDVSRTDFVPAALSRLLSTSDSLLILCALNCPAIDSDPSFVDLKNIKGKLLITLSTNVFKGVCSIFSETTTEERNVFSSWRNLEIKEQGLNEIMIWLEWILSNSLLRFAARHPTGLNNYWLSQGVRLLLTLTQSSQEDVQEMAVDALSTFAVNYENGSIDSALAEAVAREGGILPILNLTKSPREGLQFKAAVAIKTLLASPKIRKVVEEVGGIDILLDLARSRNRWIAQGAAEGLWNLSAGEIDKDAYFGVVQVIVDVISKWTVDANGVGHGVLKRAAGVLANLAVNNRCSMLIVEVGGLTAVVRLSQRCTCVQKQVARALANLASHGDGSFCNTAVGEEIGAVEALVQLLHSPCNGVRKEAVVAVSNLCLNARNQEAIAAAGGVDALASLAHSCAYAPHEDHDLQERVARALRKFTVSEAHSILIGAQGGIASLLKLARSVAKDVHESAAETLWALSFHPINAIQIADFGGLRFLANCCTLSMSKIVQFVSALTLTYIFDGRMDEYCLARPSSVDNLKSTIDAFRFLAMKSIDDFIFAYSDPQLLSSVATSSSPALLTQVAESAHILEAGHLRCSGAEIERLTFMLRNSSNELKTCAAFALLQFTFPGNQHALHHASLLKNTRARAAVRAAAVAATAPVQSKIFAKIVLRNLEQHHEKTLR</sequence>
<dbReference type="PANTHER" id="PTHR46976">
    <property type="entry name" value="PROTEIN ARABIDILLO 1"/>
    <property type="match status" value="1"/>
</dbReference>
<dbReference type="Gene3D" id="3.80.10.10">
    <property type="entry name" value="Ribonuclease Inhibitor"/>
    <property type="match status" value="1"/>
</dbReference>
<dbReference type="Pfam" id="PF00514">
    <property type="entry name" value="Arm"/>
    <property type="match status" value="1"/>
</dbReference>
<dbReference type="SMART" id="SM00185">
    <property type="entry name" value="ARM"/>
    <property type="match status" value="8"/>
</dbReference>
<dbReference type="SUPFAM" id="SSF48371">
    <property type="entry name" value="ARM repeat"/>
    <property type="match status" value="1"/>
</dbReference>
<dbReference type="Pfam" id="PF12937">
    <property type="entry name" value="F-box-like"/>
    <property type="match status" value="1"/>
</dbReference>
<reference evidence="4" key="1">
    <citation type="submission" date="2023-02" db="EMBL/GenBank/DDBJ databases">
        <title>Genome of toxic invasive species Heracleum sosnowskyi carries increased number of genes despite the absence of recent whole-genome duplications.</title>
        <authorList>
            <person name="Schelkunov M."/>
            <person name="Shtratnikova V."/>
            <person name="Makarenko M."/>
            <person name="Klepikova A."/>
            <person name="Omelchenko D."/>
            <person name="Novikova G."/>
            <person name="Obukhova E."/>
            <person name="Bogdanov V."/>
            <person name="Penin A."/>
            <person name="Logacheva M."/>
        </authorList>
    </citation>
    <scope>NUCLEOTIDE SEQUENCE</scope>
    <source>
        <strain evidence="4">Hsosn_3</strain>
        <tissue evidence="4">Leaf</tissue>
    </source>
</reference>
<proteinExistence type="predicted"/>
<comment type="caution">
    <text evidence="4">The sequence shown here is derived from an EMBL/GenBank/DDBJ whole genome shotgun (WGS) entry which is preliminary data.</text>
</comment>
<evidence type="ECO:0000256" key="1">
    <source>
        <dbReference type="ARBA" id="ARBA00022737"/>
    </source>
</evidence>
<name>A0AAD8HE58_9APIA</name>
<dbReference type="SMART" id="SM00367">
    <property type="entry name" value="LRR_CC"/>
    <property type="match status" value="3"/>
</dbReference>
<dbReference type="InterPro" id="IPR011989">
    <property type="entry name" value="ARM-like"/>
</dbReference>
<evidence type="ECO:0000313" key="5">
    <source>
        <dbReference type="Proteomes" id="UP001237642"/>
    </source>
</evidence>
<evidence type="ECO:0000313" key="4">
    <source>
        <dbReference type="EMBL" id="KAK1364588.1"/>
    </source>
</evidence>
<dbReference type="SUPFAM" id="SSF52047">
    <property type="entry name" value="RNI-like"/>
    <property type="match status" value="1"/>
</dbReference>
<dbReference type="EMBL" id="JAUIZM010000009">
    <property type="protein sequence ID" value="KAK1364588.1"/>
    <property type="molecule type" value="Genomic_DNA"/>
</dbReference>